<organism evidence="1 2">
    <name type="scientific">Gossypium laxum</name>
    <dbReference type="NCBI Taxonomy" id="34288"/>
    <lineage>
        <taxon>Eukaryota</taxon>
        <taxon>Viridiplantae</taxon>
        <taxon>Streptophyta</taxon>
        <taxon>Embryophyta</taxon>
        <taxon>Tracheophyta</taxon>
        <taxon>Spermatophyta</taxon>
        <taxon>Magnoliopsida</taxon>
        <taxon>eudicotyledons</taxon>
        <taxon>Gunneridae</taxon>
        <taxon>Pentapetalae</taxon>
        <taxon>rosids</taxon>
        <taxon>malvids</taxon>
        <taxon>Malvales</taxon>
        <taxon>Malvaceae</taxon>
        <taxon>Malvoideae</taxon>
        <taxon>Gossypium</taxon>
    </lineage>
</organism>
<evidence type="ECO:0000313" key="2">
    <source>
        <dbReference type="Proteomes" id="UP000593574"/>
    </source>
</evidence>
<dbReference type="AlphaFoldDB" id="A0A7J9B0Y4"/>
<reference evidence="1 2" key="1">
    <citation type="journal article" date="2019" name="Genome Biol. Evol.">
        <title>Insights into the evolution of the New World diploid cottons (Gossypium, subgenus Houzingenia) based on genome sequencing.</title>
        <authorList>
            <person name="Grover C.E."/>
            <person name="Arick M.A. 2nd"/>
            <person name="Thrash A."/>
            <person name="Conover J.L."/>
            <person name="Sanders W.S."/>
            <person name="Peterson D.G."/>
            <person name="Frelichowski J.E."/>
            <person name="Scheffler J.A."/>
            <person name="Scheffler B.E."/>
            <person name="Wendel J.F."/>
        </authorList>
    </citation>
    <scope>NUCLEOTIDE SEQUENCE [LARGE SCALE GENOMIC DNA]</scope>
    <source>
        <strain evidence="1">4</strain>
        <tissue evidence="1">Leaf</tissue>
    </source>
</reference>
<evidence type="ECO:0000313" key="1">
    <source>
        <dbReference type="EMBL" id="MBA0730001.1"/>
    </source>
</evidence>
<gene>
    <name evidence="1" type="ORF">Golax_025671</name>
</gene>
<proteinExistence type="predicted"/>
<sequence length="33" mass="4112">MRPSELGQKQHSMRKVIFWLRDIYIRNVGLYLY</sequence>
<dbReference type="EMBL" id="JABEZV010441649">
    <property type="protein sequence ID" value="MBA0730001.1"/>
    <property type="molecule type" value="Genomic_DNA"/>
</dbReference>
<dbReference type="Proteomes" id="UP000593574">
    <property type="component" value="Unassembled WGS sequence"/>
</dbReference>
<accession>A0A7J9B0Y4</accession>
<comment type="caution">
    <text evidence="1">The sequence shown here is derived from an EMBL/GenBank/DDBJ whole genome shotgun (WGS) entry which is preliminary data.</text>
</comment>
<name>A0A7J9B0Y4_9ROSI</name>
<protein>
    <submittedName>
        <fullName evidence="1">Uncharacterized protein</fullName>
    </submittedName>
</protein>
<keyword evidence="2" id="KW-1185">Reference proteome</keyword>